<sequence>MYKKTISKWSILLVLLLSFSSQLRADDGMWLLAQLKRYNADELKAMGLRVPIEKLTGENEDALSEAVVAFGSGCTGSLISNSGLVLTNYHCSYSAIQQYVSPTNDIFKNGFWANTAEQELRVNDLVITINKKILDITEEIKGAGEGNIKNAMAAVTQKYQQKYPKYKIAIKSYKNNSLFVLFLQLQYTDVRLVGVAPKNVTKFGGETDNWMWPRHSADFAYFRVYADKNGAPAAYSKTNVPLAVKNYLHISTEGYKKGDFAMSMGYPGMSDRDASSSQIWQKTQVLNPPMIAVRKLRQAILEDEMAKNGFIKQLYAEKYSTSANYYKNAVGMNYWVNKLNIIAKKEAYEKEWMNWAMQDEKKKSFYSTTLQDQKAAIEANAKFKRAETYYNECFGQACDLTQFFSAFGRSFYSYPVDVKKNPARLKDLSSTVRFYYSKLNIDVDKRITKAMLKLIKDSLPADLQPDLFASSNFQTGGQIDRYVDEAFKLSVFADSTKLQNWLKKPSVSLENDPLILLMESIKKKDYEVFHVAESNAKMIYRLTDSYCRSLAEYKGGRYYPDADKTVRLSYGTISDLQLEDKTIPYQTFFSGLIAKAADTLNKDYQLNPKLKTIWQTKDFGKYGINGDMPTCFVTNGDVTGGNSGSPMMNADGKLIGLVFDCNWESMTREFNFEKDLHKVICADIRYLLFITEKFSGSNRIIEELNQANQSVNVN</sequence>
<dbReference type="Proteomes" id="UP001155182">
    <property type="component" value="Unassembled WGS sequence"/>
</dbReference>
<dbReference type="EC" id="3.4.14.-" evidence="7"/>
<keyword evidence="3 7" id="KW-0645">Protease</keyword>
<dbReference type="SUPFAM" id="SSF50494">
    <property type="entry name" value="Trypsin-like serine proteases"/>
    <property type="match status" value="1"/>
</dbReference>
<reference evidence="8" key="1">
    <citation type="submission" date="2022-06" db="EMBL/GenBank/DDBJ databases">
        <title>Solitalea sp. MAHUQ-68 isolated from rhizospheric soil.</title>
        <authorList>
            <person name="Huq M.A."/>
        </authorList>
    </citation>
    <scope>NUCLEOTIDE SEQUENCE</scope>
    <source>
        <strain evidence="8">MAHUQ-68</strain>
    </source>
</reference>
<keyword evidence="6 7" id="KW-0720">Serine protease</keyword>
<comment type="similarity">
    <text evidence="1 7">Belongs to the peptidase S46 family.</text>
</comment>
<comment type="caution">
    <text evidence="8">The sequence shown here is derived from an EMBL/GenBank/DDBJ whole genome shotgun (WGS) entry which is preliminary data.</text>
</comment>
<evidence type="ECO:0000313" key="8">
    <source>
        <dbReference type="EMBL" id="MCO4291877.1"/>
    </source>
</evidence>
<comment type="function">
    <text evidence="7">Catalyzes the removal of dipeptides from the N-terminus of oligopeptides.</text>
</comment>
<evidence type="ECO:0000256" key="3">
    <source>
        <dbReference type="ARBA" id="ARBA00022670"/>
    </source>
</evidence>
<evidence type="ECO:0000256" key="6">
    <source>
        <dbReference type="ARBA" id="ARBA00022825"/>
    </source>
</evidence>
<keyword evidence="4 7" id="KW-0732">Signal</keyword>
<accession>A0A9X2JAW7</accession>
<evidence type="ECO:0000256" key="1">
    <source>
        <dbReference type="ARBA" id="ARBA00010491"/>
    </source>
</evidence>
<dbReference type="PANTHER" id="PTHR38469">
    <property type="entry name" value="PERIPLASMIC PEPTIDASE SUBFAMILY S1B"/>
    <property type="match status" value="1"/>
</dbReference>
<dbReference type="Gene3D" id="2.40.10.10">
    <property type="entry name" value="Trypsin-like serine proteases"/>
    <property type="match status" value="1"/>
</dbReference>
<dbReference type="EMBL" id="JAMWYS010000009">
    <property type="protein sequence ID" value="MCO4291877.1"/>
    <property type="molecule type" value="Genomic_DNA"/>
</dbReference>
<evidence type="ECO:0000256" key="7">
    <source>
        <dbReference type="RuleBase" id="RU366067"/>
    </source>
</evidence>
<proteinExistence type="inferred from homology"/>
<keyword evidence="5 7" id="KW-0378">Hydrolase</keyword>
<dbReference type="AlphaFoldDB" id="A0A9X2JAW7"/>
<evidence type="ECO:0000256" key="2">
    <source>
        <dbReference type="ARBA" id="ARBA00022438"/>
    </source>
</evidence>
<dbReference type="GO" id="GO:0008239">
    <property type="term" value="F:dipeptidyl-peptidase activity"/>
    <property type="evidence" value="ECO:0007669"/>
    <property type="project" value="UniProtKB-UniRule"/>
</dbReference>
<feature type="chain" id="PRO_5041012041" description="Dipeptidyl-peptidase" evidence="7">
    <location>
        <begin position="26"/>
        <end position="714"/>
    </location>
</feature>
<dbReference type="RefSeq" id="WP_252586113.1">
    <property type="nucleotide sequence ID" value="NZ_JAMWYS010000009.1"/>
</dbReference>
<dbReference type="InterPro" id="IPR019500">
    <property type="entry name" value="Pep_S46"/>
</dbReference>
<gene>
    <name evidence="8" type="ORF">NF867_03265</name>
</gene>
<evidence type="ECO:0000256" key="5">
    <source>
        <dbReference type="ARBA" id="ARBA00022801"/>
    </source>
</evidence>
<dbReference type="InterPro" id="IPR009003">
    <property type="entry name" value="Peptidase_S1_PA"/>
</dbReference>
<protein>
    <recommendedName>
        <fullName evidence="7">Dipeptidyl-peptidase</fullName>
        <ecNumber evidence="7">3.4.14.-</ecNumber>
    </recommendedName>
</protein>
<dbReference type="GO" id="GO:0006508">
    <property type="term" value="P:proteolysis"/>
    <property type="evidence" value="ECO:0007669"/>
    <property type="project" value="UniProtKB-KW"/>
</dbReference>
<name>A0A9X2JAW7_9SPHI</name>
<dbReference type="GO" id="GO:0070009">
    <property type="term" value="F:serine-type aminopeptidase activity"/>
    <property type="evidence" value="ECO:0007669"/>
    <property type="project" value="UniProtKB-UniRule"/>
</dbReference>
<keyword evidence="9" id="KW-1185">Reference proteome</keyword>
<feature type="signal peptide" evidence="7">
    <location>
        <begin position="1"/>
        <end position="25"/>
    </location>
</feature>
<evidence type="ECO:0000313" key="9">
    <source>
        <dbReference type="Proteomes" id="UP001155182"/>
    </source>
</evidence>
<keyword evidence="2 7" id="KW-0031">Aminopeptidase</keyword>
<evidence type="ECO:0000256" key="4">
    <source>
        <dbReference type="ARBA" id="ARBA00022729"/>
    </source>
</evidence>
<dbReference type="GO" id="GO:0043171">
    <property type="term" value="P:peptide catabolic process"/>
    <property type="evidence" value="ECO:0007669"/>
    <property type="project" value="UniProtKB-UniRule"/>
</dbReference>
<dbReference type="Pfam" id="PF10459">
    <property type="entry name" value="Peptidase_S46"/>
    <property type="match status" value="1"/>
</dbReference>
<dbReference type="PANTHER" id="PTHR38469:SF1">
    <property type="entry name" value="PERIPLASMIC PEPTIDASE SUBFAMILY S1B"/>
    <property type="match status" value="1"/>
</dbReference>
<dbReference type="InterPro" id="IPR043504">
    <property type="entry name" value="Peptidase_S1_PA_chymotrypsin"/>
</dbReference>
<organism evidence="8 9">
    <name type="scientific">Solitalea agri</name>
    <dbReference type="NCBI Taxonomy" id="2953739"/>
    <lineage>
        <taxon>Bacteria</taxon>
        <taxon>Pseudomonadati</taxon>
        <taxon>Bacteroidota</taxon>
        <taxon>Sphingobacteriia</taxon>
        <taxon>Sphingobacteriales</taxon>
        <taxon>Sphingobacteriaceae</taxon>
        <taxon>Solitalea</taxon>
    </lineage>
</organism>